<dbReference type="Proteomes" id="UP001153069">
    <property type="component" value="Unassembled WGS sequence"/>
</dbReference>
<feature type="region of interest" description="Disordered" evidence="1">
    <location>
        <begin position="270"/>
        <end position="300"/>
    </location>
</feature>
<organism evidence="2 3">
    <name type="scientific">Seminavis robusta</name>
    <dbReference type="NCBI Taxonomy" id="568900"/>
    <lineage>
        <taxon>Eukaryota</taxon>
        <taxon>Sar</taxon>
        <taxon>Stramenopiles</taxon>
        <taxon>Ochrophyta</taxon>
        <taxon>Bacillariophyta</taxon>
        <taxon>Bacillariophyceae</taxon>
        <taxon>Bacillariophycidae</taxon>
        <taxon>Naviculales</taxon>
        <taxon>Naviculaceae</taxon>
        <taxon>Seminavis</taxon>
    </lineage>
</organism>
<gene>
    <name evidence="2" type="ORF">SEMRO_92_G048210.1</name>
</gene>
<proteinExistence type="predicted"/>
<feature type="region of interest" description="Disordered" evidence="1">
    <location>
        <begin position="130"/>
        <end position="154"/>
    </location>
</feature>
<comment type="caution">
    <text evidence="2">The sequence shown here is derived from an EMBL/GenBank/DDBJ whole genome shotgun (WGS) entry which is preliminary data.</text>
</comment>
<sequence length="459" mass="50898">MFAHAKAVRALVARGKNATDQCLSSSHSGPPTSDHLTPMIFNRGTTQPVRDALLADTRHYDQFMIIVDNKPVLFANPQPFVDPAGHTWLIGNLSDKIGEVVPAKIPFRWARSHFTALAPGSVIEKFKLTTSEQHPDDISGPAPAGGTHEDAEPPSTARITLEPLIVAGSEPGFCFLPCMYPWPKGFPFPQTTDLSDPTQLVDEFTREDLLQVWLQGARYSILKNDEFALVTSSARDQHDMAWCSIGQRIQTAEEERRDYALEVAAIEADRRDTARRESGRYDSDHHDSDHRPEGTPPLRADDLLTQFGKLTETLTKSVSRPSKKDEEHEEYSQEIIRRFSIMYGSVMINPHDDGQDFFRPALLTGTGLPKSSASRRQGLLATFKEQVAAATEKAGASTNYLDAQVTFTPAQANFALSETYRNYNVVTDPVSSSTESVKQQRSIFNFLSPDISNPHLQGA</sequence>
<evidence type="ECO:0000256" key="1">
    <source>
        <dbReference type="SAM" id="MobiDB-lite"/>
    </source>
</evidence>
<keyword evidence="3" id="KW-1185">Reference proteome</keyword>
<dbReference type="AlphaFoldDB" id="A0A9N8DD59"/>
<protein>
    <submittedName>
        <fullName evidence="2">Uncharacterized protein</fullName>
    </submittedName>
</protein>
<evidence type="ECO:0000313" key="2">
    <source>
        <dbReference type="EMBL" id="CAB9500808.1"/>
    </source>
</evidence>
<dbReference type="EMBL" id="CAICTM010000091">
    <property type="protein sequence ID" value="CAB9500808.1"/>
    <property type="molecule type" value="Genomic_DNA"/>
</dbReference>
<name>A0A9N8DD59_9STRA</name>
<evidence type="ECO:0000313" key="3">
    <source>
        <dbReference type="Proteomes" id="UP001153069"/>
    </source>
</evidence>
<reference evidence="2" key="1">
    <citation type="submission" date="2020-06" db="EMBL/GenBank/DDBJ databases">
        <authorList>
            <consortium name="Plant Systems Biology data submission"/>
        </authorList>
    </citation>
    <scope>NUCLEOTIDE SEQUENCE</scope>
    <source>
        <strain evidence="2">D6</strain>
    </source>
</reference>
<feature type="compositionally biased region" description="Basic and acidic residues" evidence="1">
    <location>
        <begin position="270"/>
        <end position="293"/>
    </location>
</feature>
<accession>A0A9N8DD59</accession>